<gene>
    <name evidence="1" type="ORF">L873DRAFT_1796497</name>
</gene>
<proteinExistence type="predicted"/>
<keyword evidence="2" id="KW-1185">Reference proteome</keyword>
<dbReference type="OrthoDB" id="5498251at2759"/>
<feature type="non-terminal residue" evidence="1">
    <location>
        <position position="1"/>
    </location>
</feature>
<sequence length="345" mass="39365">SVFIGWIPGHVGIPGIVYVEREAKRIMKTVHNPVHVDGVTFGIRNDMIAREVRRSDWMKWHKAQGHGYYERTPRKPRHLRGLSHLNLYTLVRIRSGTDIRDHDDCNGHDMRFHLVYCPRFADGRPDRETLFDDKALPLWADWWRSHDFLGYSIQAQKPSLGTVQIVGGNPSGEPIHCPAPRDSTLVPATTIRLHKMCPNCSKVVMGDHRCRKIVPKRRGTFDYLPMDWDGPCYVCHTVVCKKKDVNATWLRKFVCVCGAEFALASGLSTHVECMAECFEVWKSRYIRDMKLLEDSFSREDGGLEPLPDMIVMGGEDALLPGSLVERAPLGLRRVGGHWLLVKDML</sequence>
<protein>
    <submittedName>
        <fullName evidence="1">Uncharacterized protein</fullName>
    </submittedName>
</protein>
<dbReference type="EMBL" id="ML120692">
    <property type="protein sequence ID" value="RPA88740.1"/>
    <property type="molecule type" value="Genomic_DNA"/>
</dbReference>
<accession>A0A3N4IWY9</accession>
<evidence type="ECO:0000313" key="1">
    <source>
        <dbReference type="EMBL" id="RPA88740.1"/>
    </source>
</evidence>
<organism evidence="1 2">
    <name type="scientific">Choiromyces venosus 120613-1</name>
    <dbReference type="NCBI Taxonomy" id="1336337"/>
    <lineage>
        <taxon>Eukaryota</taxon>
        <taxon>Fungi</taxon>
        <taxon>Dikarya</taxon>
        <taxon>Ascomycota</taxon>
        <taxon>Pezizomycotina</taxon>
        <taxon>Pezizomycetes</taxon>
        <taxon>Pezizales</taxon>
        <taxon>Tuberaceae</taxon>
        <taxon>Choiromyces</taxon>
    </lineage>
</organism>
<dbReference type="Proteomes" id="UP000276215">
    <property type="component" value="Unassembled WGS sequence"/>
</dbReference>
<reference evidence="1 2" key="1">
    <citation type="journal article" date="2018" name="Nat. Ecol. Evol.">
        <title>Pezizomycetes genomes reveal the molecular basis of ectomycorrhizal truffle lifestyle.</title>
        <authorList>
            <person name="Murat C."/>
            <person name="Payen T."/>
            <person name="Noel B."/>
            <person name="Kuo A."/>
            <person name="Morin E."/>
            <person name="Chen J."/>
            <person name="Kohler A."/>
            <person name="Krizsan K."/>
            <person name="Balestrini R."/>
            <person name="Da Silva C."/>
            <person name="Montanini B."/>
            <person name="Hainaut M."/>
            <person name="Levati E."/>
            <person name="Barry K.W."/>
            <person name="Belfiori B."/>
            <person name="Cichocki N."/>
            <person name="Clum A."/>
            <person name="Dockter R.B."/>
            <person name="Fauchery L."/>
            <person name="Guy J."/>
            <person name="Iotti M."/>
            <person name="Le Tacon F."/>
            <person name="Lindquist E.A."/>
            <person name="Lipzen A."/>
            <person name="Malagnac F."/>
            <person name="Mello A."/>
            <person name="Molinier V."/>
            <person name="Miyauchi S."/>
            <person name="Poulain J."/>
            <person name="Riccioni C."/>
            <person name="Rubini A."/>
            <person name="Sitrit Y."/>
            <person name="Splivallo R."/>
            <person name="Traeger S."/>
            <person name="Wang M."/>
            <person name="Zifcakova L."/>
            <person name="Wipf D."/>
            <person name="Zambonelli A."/>
            <person name="Paolocci F."/>
            <person name="Nowrousian M."/>
            <person name="Ottonello S."/>
            <person name="Baldrian P."/>
            <person name="Spatafora J.W."/>
            <person name="Henrissat B."/>
            <person name="Nagy L.G."/>
            <person name="Aury J.M."/>
            <person name="Wincker P."/>
            <person name="Grigoriev I.V."/>
            <person name="Bonfante P."/>
            <person name="Martin F.M."/>
        </authorList>
    </citation>
    <scope>NUCLEOTIDE SEQUENCE [LARGE SCALE GENOMIC DNA]</scope>
    <source>
        <strain evidence="1 2">120613-1</strain>
    </source>
</reference>
<name>A0A3N4IWY9_9PEZI</name>
<evidence type="ECO:0000313" key="2">
    <source>
        <dbReference type="Proteomes" id="UP000276215"/>
    </source>
</evidence>
<dbReference type="AlphaFoldDB" id="A0A3N4IWY9"/>